<evidence type="ECO:0000313" key="2">
    <source>
        <dbReference type="EMBL" id="API85902.1"/>
    </source>
</evidence>
<dbReference type="KEGG" id="frx:F7310_00380"/>
<evidence type="ECO:0000313" key="3">
    <source>
        <dbReference type="Proteomes" id="UP000184222"/>
    </source>
</evidence>
<dbReference type="Proteomes" id="UP000184222">
    <property type="component" value="Chromosome"/>
</dbReference>
<dbReference type="RefSeq" id="WP_072711103.1">
    <property type="nucleotide sequence ID" value="NZ_CP016796.1"/>
</dbReference>
<dbReference type="OrthoDB" id="5603992at2"/>
<sequence>MKKNIIIIALLLIYSSAFALETFTQSFFSAYNRNNEYNKNIAYYASGELRVGHHDIIEADSDNDNAKQIEEHYKQLQKAKGLSQKSGSKCFMDKDYNIYCINDKNTEEPEEQQQAQTSDSLGMNFSDKNKFEKVYGQSKYACALDKQGSAYCWGDGEQGEIGNGKRGHFSKPQKVKTDIKFSRLSVSKTYVCGIAKQNKGIYCWGKSSGSTNLNSAVPVQI</sequence>
<dbReference type="InterPro" id="IPR000408">
    <property type="entry name" value="Reg_chr_condens"/>
</dbReference>
<keyword evidence="1" id="KW-0732">Signal</keyword>
<accession>A0A1L4BPZ3</accession>
<keyword evidence="3" id="KW-1185">Reference proteome</keyword>
<reference evidence="2 3" key="1">
    <citation type="journal article" date="2016" name="Appl. Environ. Microbiol.">
        <title>Whole genome relationships among Francisella bacteria of diverse origin define new species and provide specific regions for detection.</title>
        <authorList>
            <person name="Challacombe J.F."/>
            <person name="Petersen J.M."/>
            <person name="Gallegos-Graves V."/>
            <person name="Hodge D."/>
            <person name="Pillai S."/>
            <person name="Kuske C.R."/>
        </authorList>
    </citation>
    <scope>NUCLEOTIDE SEQUENCE [LARGE SCALE GENOMIC DNA]</scope>
    <source>
        <strain evidence="3">TX07-7310</strain>
    </source>
</reference>
<dbReference type="PROSITE" id="PS50012">
    <property type="entry name" value="RCC1_3"/>
    <property type="match status" value="1"/>
</dbReference>
<dbReference type="EMBL" id="CP016796">
    <property type="protein sequence ID" value="API85902.1"/>
    <property type="molecule type" value="Genomic_DNA"/>
</dbReference>
<dbReference type="STRING" id="573570.F7310_00380"/>
<dbReference type="Gene3D" id="2.130.10.30">
    <property type="entry name" value="Regulator of chromosome condensation 1/beta-lactamase-inhibitor protein II"/>
    <property type="match status" value="1"/>
</dbReference>
<dbReference type="Pfam" id="PF00415">
    <property type="entry name" value="RCC1"/>
    <property type="match status" value="1"/>
</dbReference>
<evidence type="ECO:0000256" key="1">
    <source>
        <dbReference type="SAM" id="SignalP"/>
    </source>
</evidence>
<proteinExistence type="predicted"/>
<feature type="signal peptide" evidence="1">
    <location>
        <begin position="1"/>
        <end position="19"/>
    </location>
</feature>
<name>A0A1L4BPZ3_9GAMM</name>
<dbReference type="InterPro" id="IPR009091">
    <property type="entry name" value="RCC1/BLIP-II"/>
</dbReference>
<protein>
    <submittedName>
        <fullName evidence="2">Uncharacterized protein</fullName>
    </submittedName>
</protein>
<feature type="chain" id="PRO_5009857950" evidence="1">
    <location>
        <begin position="20"/>
        <end position="221"/>
    </location>
</feature>
<dbReference type="AlphaFoldDB" id="A0A1L4BPZ3"/>
<gene>
    <name evidence="2" type="ORF">F7310_00380</name>
</gene>
<dbReference type="SUPFAM" id="SSF50985">
    <property type="entry name" value="RCC1/BLIP-II"/>
    <property type="match status" value="1"/>
</dbReference>
<organism evidence="2 3">
    <name type="scientific">Francisella uliginis</name>
    <dbReference type="NCBI Taxonomy" id="573570"/>
    <lineage>
        <taxon>Bacteria</taxon>
        <taxon>Pseudomonadati</taxon>
        <taxon>Pseudomonadota</taxon>
        <taxon>Gammaproteobacteria</taxon>
        <taxon>Thiotrichales</taxon>
        <taxon>Francisellaceae</taxon>
        <taxon>Francisella</taxon>
    </lineage>
</organism>